<protein>
    <submittedName>
        <fullName evidence="1">Uncharacterized protein</fullName>
    </submittedName>
</protein>
<evidence type="ECO:0000313" key="1">
    <source>
        <dbReference type="EMBL" id="KAG8091091.1"/>
    </source>
</evidence>
<organism evidence="1 2">
    <name type="scientific">Zizania palustris</name>
    <name type="common">Northern wild rice</name>
    <dbReference type="NCBI Taxonomy" id="103762"/>
    <lineage>
        <taxon>Eukaryota</taxon>
        <taxon>Viridiplantae</taxon>
        <taxon>Streptophyta</taxon>
        <taxon>Embryophyta</taxon>
        <taxon>Tracheophyta</taxon>
        <taxon>Spermatophyta</taxon>
        <taxon>Magnoliopsida</taxon>
        <taxon>Liliopsida</taxon>
        <taxon>Poales</taxon>
        <taxon>Poaceae</taxon>
        <taxon>BOP clade</taxon>
        <taxon>Oryzoideae</taxon>
        <taxon>Oryzeae</taxon>
        <taxon>Zizaniinae</taxon>
        <taxon>Zizania</taxon>
    </lineage>
</organism>
<dbReference type="AlphaFoldDB" id="A0A8J6BRL5"/>
<keyword evidence="2" id="KW-1185">Reference proteome</keyword>
<gene>
    <name evidence="1" type="ORF">GUJ93_ZPchr0011g28156</name>
</gene>
<reference evidence="1" key="1">
    <citation type="journal article" date="2021" name="bioRxiv">
        <title>Whole Genome Assembly and Annotation of Northern Wild Rice, Zizania palustris L., Supports a Whole Genome Duplication in the Zizania Genus.</title>
        <authorList>
            <person name="Haas M."/>
            <person name="Kono T."/>
            <person name="Macchietto M."/>
            <person name="Millas R."/>
            <person name="McGilp L."/>
            <person name="Shao M."/>
            <person name="Duquette J."/>
            <person name="Hirsch C.N."/>
            <person name="Kimball J."/>
        </authorList>
    </citation>
    <scope>NUCLEOTIDE SEQUENCE</scope>
    <source>
        <tissue evidence="1">Fresh leaf tissue</tissue>
    </source>
</reference>
<accession>A0A8J6BRL5</accession>
<dbReference type="OrthoDB" id="251770at2759"/>
<evidence type="ECO:0000313" key="2">
    <source>
        <dbReference type="Proteomes" id="UP000729402"/>
    </source>
</evidence>
<dbReference type="Proteomes" id="UP000729402">
    <property type="component" value="Unassembled WGS sequence"/>
</dbReference>
<comment type="caution">
    <text evidence="1">The sequence shown here is derived from an EMBL/GenBank/DDBJ whole genome shotgun (WGS) entry which is preliminary data.</text>
</comment>
<reference evidence="1" key="2">
    <citation type="submission" date="2021-02" db="EMBL/GenBank/DDBJ databases">
        <authorList>
            <person name="Kimball J.A."/>
            <person name="Haas M.W."/>
            <person name="Macchietto M."/>
            <person name="Kono T."/>
            <person name="Duquette J."/>
            <person name="Shao M."/>
        </authorList>
    </citation>
    <scope>NUCLEOTIDE SEQUENCE</scope>
    <source>
        <tissue evidence="1">Fresh leaf tissue</tissue>
    </source>
</reference>
<dbReference type="EMBL" id="JAAALK010000081">
    <property type="protein sequence ID" value="KAG8091091.1"/>
    <property type="molecule type" value="Genomic_DNA"/>
</dbReference>
<sequence length="104" mass="10798">MTPSYAPSGAGASSGGGRRAATFAGASVFLSRNLVAPEVYDAVHDALRLNGAEVFLCADPGRTGALDFHVISSSSHERFADLRAKGCNLLGKRADFLQFGGHVC</sequence>
<proteinExistence type="predicted"/>
<name>A0A8J6BRL5_ZIZPA</name>